<keyword evidence="1" id="KW-1133">Transmembrane helix</keyword>
<gene>
    <name evidence="2" type="primary">atp8</name>
</gene>
<protein>
    <submittedName>
        <fullName evidence="2">ATP synthase F0 subunit 8</fullName>
    </submittedName>
</protein>
<keyword evidence="1" id="KW-0812">Transmembrane</keyword>
<evidence type="ECO:0000313" key="2">
    <source>
        <dbReference type="EMBL" id="ALQ78778.1"/>
    </source>
</evidence>
<proteinExistence type="predicted"/>
<organism evidence="2">
    <name type="scientific">Glycera dibranchiata</name>
    <name type="common">Bloodworm</name>
    <dbReference type="NCBI Taxonomy" id="6350"/>
    <lineage>
        <taxon>Eukaryota</taxon>
        <taxon>Metazoa</taxon>
        <taxon>Spiralia</taxon>
        <taxon>Lophotrochozoa</taxon>
        <taxon>Annelida</taxon>
        <taxon>Polychaeta</taxon>
        <taxon>Errantia</taxon>
        <taxon>Phyllodocida</taxon>
        <taxon>Glyceridae</taxon>
        <taxon>Glycera</taxon>
    </lineage>
</organism>
<keyword evidence="1" id="KW-0472">Membrane</keyword>
<dbReference type="EMBL" id="KT989318">
    <property type="protein sequence ID" value="ALQ78778.1"/>
    <property type="molecule type" value="Genomic_DNA"/>
</dbReference>
<name>A0A0S3CQU4_GLYDI</name>
<accession>A0A0S3CQU4</accession>
<sequence>MPHLAPMSWIFAPLTFMFLLCLFISSTWWHQAALFPKMNIASEVPQIKWNWN</sequence>
<evidence type="ECO:0000256" key="1">
    <source>
        <dbReference type="SAM" id="Phobius"/>
    </source>
</evidence>
<dbReference type="AlphaFoldDB" id="A0A0S3CQU4"/>
<keyword evidence="2" id="KW-0496">Mitochondrion</keyword>
<reference evidence="2" key="1">
    <citation type="journal article" date="2015" name="Genome Biol. Evol.">
        <title>The Utility of Genome Skimming for Phylogenomic Analyses as Demonstrated for Glycerid Relationships (Annelida, Glyceridae).</title>
        <authorList>
            <person name="Richter S."/>
            <person name="Schwarz F."/>
            <person name="Hering L."/>
            <person name="Boggemann M."/>
            <person name="Bleidorn C."/>
        </authorList>
    </citation>
    <scope>NUCLEOTIDE SEQUENCE</scope>
    <source>
        <strain evidence="2">FS05</strain>
        <tissue evidence="2">Body wall</tissue>
    </source>
</reference>
<geneLocation type="mitochondrion" evidence="2"/>
<feature type="transmembrane region" description="Helical" evidence="1">
    <location>
        <begin position="6"/>
        <end position="29"/>
    </location>
</feature>